<sequence>MKWKFGFNLLSKICLILFYVIGLLFVFTTLEHVSLIWFADSALAESFRPYEPIFSYIQLTFQNQPDLYDEKSFLILSFISISTSVLFMMLFLWFMRKLLKNIYLKSLFLHQNVAIIWKLGVITIVLGTVSTYIDEQITSRTLELLKITNATIQYSTLNYIDTIISGFVLILIASALKYAVNAVEENEQTI</sequence>
<feature type="transmembrane region" description="Helical" evidence="1">
    <location>
        <begin position="12"/>
        <end position="39"/>
    </location>
</feature>
<dbReference type="Proteomes" id="UP000447833">
    <property type="component" value="Unassembled WGS sequence"/>
</dbReference>
<proteinExistence type="predicted"/>
<dbReference type="AlphaFoldDB" id="A0A845F0X6"/>
<feature type="transmembrane region" description="Helical" evidence="1">
    <location>
        <begin position="73"/>
        <end position="94"/>
    </location>
</feature>
<dbReference type="EMBL" id="WMEY01000004">
    <property type="protein sequence ID" value="MYL64513.1"/>
    <property type="molecule type" value="Genomic_DNA"/>
</dbReference>
<evidence type="ECO:0000313" key="2">
    <source>
        <dbReference type="EMBL" id="MYL64513.1"/>
    </source>
</evidence>
<comment type="caution">
    <text evidence="2">The sequence shown here is derived from an EMBL/GenBank/DDBJ whole genome shotgun (WGS) entry which is preliminary data.</text>
</comment>
<gene>
    <name evidence="2" type="ORF">GLW07_14235</name>
</gene>
<reference evidence="2 3" key="1">
    <citation type="submission" date="2019-11" db="EMBL/GenBank/DDBJ databases">
        <title>Genome sequences of 17 halophilic strains isolated from different environments.</title>
        <authorList>
            <person name="Furrow R.E."/>
        </authorList>
    </citation>
    <scope>NUCLEOTIDE SEQUENCE [LARGE SCALE GENOMIC DNA]</scope>
    <source>
        <strain evidence="2 3">22506_14_FS</strain>
    </source>
</reference>
<organism evidence="2 3">
    <name type="scientific">Guptibacillus hwajinpoensis</name>
    <dbReference type="NCBI Taxonomy" id="208199"/>
    <lineage>
        <taxon>Bacteria</taxon>
        <taxon>Bacillati</taxon>
        <taxon>Bacillota</taxon>
        <taxon>Bacilli</taxon>
        <taxon>Bacillales</taxon>
        <taxon>Guptibacillaceae</taxon>
        <taxon>Guptibacillus</taxon>
    </lineage>
</organism>
<keyword evidence="1" id="KW-1133">Transmembrane helix</keyword>
<accession>A0A845F0X6</accession>
<evidence type="ECO:0000256" key="1">
    <source>
        <dbReference type="SAM" id="Phobius"/>
    </source>
</evidence>
<feature type="transmembrane region" description="Helical" evidence="1">
    <location>
        <begin position="159"/>
        <end position="180"/>
    </location>
</feature>
<evidence type="ECO:0000313" key="3">
    <source>
        <dbReference type="Proteomes" id="UP000447833"/>
    </source>
</evidence>
<protein>
    <submittedName>
        <fullName evidence="2">DUF2975 domain-containing protein</fullName>
    </submittedName>
</protein>
<keyword evidence="1" id="KW-0472">Membrane</keyword>
<feature type="transmembrane region" description="Helical" evidence="1">
    <location>
        <begin position="115"/>
        <end position="133"/>
    </location>
</feature>
<keyword evidence="1" id="KW-0812">Transmembrane</keyword>
<name>A0A845F0X6_9BACL</name>
<dbReference type="RefSeq" id="WP_160919955.1">
    <property type="nucleotide sequence ID" value="NZ_WMEY01000004.1"/>
</dbReference>